<protein>
    <submittedName>
        <fullName evidence="2">Acyl carrier protein</fullName>
    </submittedName>
</protein>
<dbReference type="EMBL" id="JACXAH010000014">
    <property type="protein sequence ID" value="MBD1372849.1"/>
    <property type="molecule type" value="Genomic_DNA"/>
</dbReference>
<dbReference type="RefSeq" id="WP_191138647.1">
    <property type="nucleotide sequence ID" value="NZ_JACXAG020000001.1"/>
</dbReference>
<feature type="domain" description="Carrier" evidence="1">
    <location>
        <begin position="2"/>
        <end position="81"/>
    </location>
</feature>
<evidence type="ECO:0000259" key="1">
    <source>
        <dbReference type="PROSITE" id="PS50075"/>
    </source>
</evidence>
<name>A0A926NFZ0_9BACL</name>
<reference evidence="2" key="1">
    <citation type="submission" date="2020-09" db="EMBL/GenBank/DDBJ databases">
        <title>A novel bacterium of genus Hazenella, isolated from South China Sea.</title>
        <authorList>
            <person name="Huang H."/>
            <person name="Mo K."/>
            <person name="Hu Y."/>
        </authorList>
    </citation>
    <scope>NUCLEOTIDE SEQUENCE</scope>
    <source>
        <strain evidence="2">IB182357</strain>
    </source>
</reference>
<evidence type="ECO:0000313" key="3">
    <source>
        <dbReference type="Proteomes" id="UP000661691"/>
    </source>
</evidence>
<dbReference type="InterPro" id="IPR009081">
    <property type="entry name" value="PP-bd_ACP"/>
</dbReference>
<dbReference type="Proteomes" id="UP000661691">
    <property type="component" value="Unassembled WGS sequence"/>
</dbReference>
<organism evidence="2 3">
    <name type="scientific">Polycladospora coralii</name>
    <dbReference type="NCBI Taxonomy" id="2771432"/>
    <lineage>
        <taxon>Bacteria</taxon>
        <taxon>Bacillati</taxon>
        <taxon>Bacillota</taxon>
        <taxon>Bacilli</taxon>
        <taxon>Bacillales</taxon>
        <taxon>Thermoactinomycetaceae</taxon>
        <taxon>Polycladospora</taxon>
    </lineage>
</organism>
<dbReference type="Pfam" id="PF00550">
    <property type="entry name" value="PP-binding"/>
    <property type="match status" value="1"/>
</dbReference>
<dbReference type="Gene3D" id="1.10.1200.10">
    <property type="entry name" value="ACP-like"/>
    <property type="match status" value="1"/>
</dbReference>
<sequence>MTAIIESIKKALVEVLNVENADNIKPSTTLFDELSLDSTSVLELLMVLEDEIDGLSVDPETLEPQHFETVESLAIYIDAQLEDVRDHVG</sequence>
<evidence type="ECO:0000313" key="2">
    <source>
        <dbReference type="EMBL" id="MBD1372849.1"/>
    </source>
</evidence>
<dbReference type="AlphaFoldDB" id="A0A926NFZ0"/>
<keyword evidence="3" id="KW-1185">Reference proteome</keyword>
<gene>
    <name evidence="2" type="ORF">IC620_10825</name>
</gene>
<comment type="caution">
    <text evidence="2">The sequence shown here is derived from an EMBL/GenBank/DDBJ whole genome shotgun (WGS) entry which is preliminary data.</text>
</comment>
<dbReference type="InterPro" id="IPR036736">
    <property type="entry name" value="ACP-like_sf"/>
</dbReference>
<dbReference type="PROSITE" id="PS50075">
    <property type="entry name" value="CARRIER"/>
    <property type="match status" value="1"/>
</dbReference>
<proteinExistence type="predicted"/>
<dbReference type="SUPFAM" id="SSF47336">
    <property type="entry name" value="ACP-like"/>
    <property type="match status" value="1"/>
</dbReference>
<accession>A0A926NFZ0</accession>